<keyword evidence="10" id="KW-0693">Viral RNA replication</keyword>
<evidence type="ECO:0000313" key="16">
    <source>
        <dbReference type="EMBL" id="CAI5383994.1"/>
    </source>
</evidence>
<evidence type="ECO:0000256" key="7">
    <source>
        <dbReference type="ARBA" id="ARBA00022801"/>
    </source>
</evidence>
<keyword evidence="11 12" id="KW-1133">Transmembrane helix</keyword>
<evidence type="ECO:0000259" key="15">
    <source>
        <dbReference type="PROSITE" id="PS51874"/>
    </source>
</evidence>
<keyword evidence="6" id="KW-0547">Nucleotide-binding</keyword>
<keyword evidence="1" id="KW-0696">RNA-directed RNA polymerase</keyword>
<feature type="transmembrane region" description="Helical" evidence="12">
    <location>
        <begin position="447"/>
        <end position="464"/>
    </location>
</feature>
<gene>
    <name evidence="16" type="primary">polyprotein 1</name>
</gene>
<dbReference type="PROSITE" id="PS50507">
    <property type="entry name" value="RDRP_SSRNA_POS"/>
    <property type="match status" value="1"/>
</dbReference>
<keyword evidence="3" id="KW-0808">Transferase</keyword>
<reference evidence="16" key="1">
    <citation type="submission" date="2022-11" db="EMBL/GenBank/DDBJ databases">
        <authorList>
            <person name="Mifsud CO J."/>
            <person name="Holmes C E."/>
            <person name="Gallagher V R."/>
            <person name="Geoghegan L J."/>
        </authorList>
    </citation>
    <scope>NUCLEOTIDE SEQUENCE</scope>
</reference>
<dbReference type="Gene3D" id="3.30.70.270">
    <property type="match status" value="1"/>
</dbReference>
<dbReference type="InterPro" id="IPR044067">
    <property type="entry name" value="PCV_3C_PRO"/>
</dbReference>
<sequence length="2098" mass="234256">MIINVTLMATFTVGNCVYQPRAVRDDMRLVSSVLRGRHAPLMKSLAKAANLKPTVVARAAMHGAITFNGLEFQVFSSTGVLLKLQEAKATIRAFSRVHAKACKPLIAKFRAECSKRLAAYQSKGAALRKARQHREAVQILASLDAEVKHSSRTSYLLRKQHRSELAQRALYAASIQAHKAWRRARVAANAAMKAEMNVSLPSATACRTLRPAVTQDGGVDSLSRGRTMLRAARGKGELPLPRHYAHYCGKVAQLPLEGSIKTFFRDCAGERCVERLARAVFQMWGYLPRPVYYMSVLEVVRTPLPEKIAGLALSFEQDLQRIEQLGNDQVANAGFGWVSAVVDTMTRHLPASICLAGSVAKEVVDHAAVRTQECVQFCSDRIRNAAKAFGEGIFDAVKQQFMDCLSPFLGAIAFAREEIEKCWQYAKGWAQTMWTTVVLEVQCFAESAWWAIALLMVAGLVLMAENLLRQLGVISGVGVLVGAFLTLILTHVGMRLGGLHTPADGVMFGTLRGMIEVAFLGNFRRRGAKDEATCNAEGFLEVPLKFLQTLGNGLVSAPLGTLQYIGRYGQAFDQIRKGKDALKEFMGFMFDRVADTWDFLSGRKDTFFREVASMTRVDIVKWIAKAQTTLLQAQTTAVTDPILLETTTHLLYQGHELQRVLAGAHRSTSLDYGRVVGVICRELMEVRARCARVGKFEGRRCEPFWVYIYGASHCGKSLFMEEVTRALLLENGHALDDIYAKNARDSYWSGYMQQACVQIDDLSACVTDPSVESEFMQTVGSKAYALNMAAVEDKGMLFNSTLIITTANVFTAPTMAQITDQTAYKNRRGVVVQCRRAPMVEFDPDNPSSSCEARLVHTDDATPLGEWVNCMRVLDDIVVKSREHRYKELRLTANYRSRNNSRHPIHFAAHNFVREAAKTMILDEIACDGKLYAYDKVKEQVTLLSTPPSPSHEQLCVNVMQTFADNTCAADQNLLHAFLHHMVEGPCRVESVDSLSRESTSSQREFFLSLSLLERLYLRLVQKRMDEKKQIPEFFFGTDIKSRVLHLVLRGYDTVKEHGGQLLCIIAAMALVYVLFFNFFKLYQSFAGGTLGAVSMIGAVTQLSANAGMMSASYSGSGSVQSYTTRNLPIHYRQRTASTLNAYVGERDEYLSHLVAWLELPYGEIVSCIRYKARSLFLTAHQAEQISEGAVLMCHYFVKDNTVRSTRVVWRHAQVRHFADTEAVLFTASELAAMPAADMAAFDVDVEQLPMKITLNATVVKQKRHMVSVDSTLSGCEGTQPVLNRWSSEGWINRVRQGINTEAYGGTYRNELPISIASTCDASNHDCGAIISTMFRNRRVVVGMHVASGVNNCHVKVSTACLLPHVEDMTCNSGLQYQPELGIETPGYSKVGWLPNIADRPYISGNTMFHPVPEHLCYKAEGLSESFADGTVVPVKVEIKQPAILKASDPRIPEGMKYDPLVEGMKKFSNPMAVLDDALCAEIMGDIATTWHECFSELQDVSDEVAINGKEEDFFDALNMQTSEGYPWVKQRRVGESGKLRYFDADLDTGMRFLRRDTAVYAAYEGLKETTKSTIPELVCCETPKDECLPLRKILLKPKTRLFSILPLEYNLLLRVKFLDFAAKLQSHRNILPTQVGINPYSREWGEVYNRIRSQSDVAINCDFECFDGLLTAQVLHHICGGVNSVYAGDATSKMQRYNLLMAIVNRKSICGSQVYEVRAGIPSGCALTVLLNSIFNEFLLRWVWKTVVPGVERERFTRYNALVIYGDDNVKSTHPDMLRYYSGNIIKEKLASIGVVITDGTDKTAATLEEKPLDKIDFLKRRFRKQVDGTVYAPLDLSSIFTSLQNVTLGAGSISEAVAQNVHVALIELFLHQRRDWYDHLRDFYVRGFGWRELPTWEDSRAFHRGSITGVTPWVPHRVLDVPVDMPALQRAMANQGNASFTVMLAPGIHVCGAGWMVSDPANQFVVSMMPLKRGEVDSGVYHGVQFGEGRGRMPTNKWVSDFRSSRNSLVARLLLLYRTNKQLYFRGEPPYVANWCAAIAFAQGLGLDYRAMSHLYGNSCAPDSGTIYHYFEGRPRREVGVDLYIPPARRHGDKVC</sequence>
<feature type="domain" description="SF3 helicase" evidence="14">
    <location>
        <begin position="680"/>
        <end position="849"/>
    </location>
</feature>
<accession>A0A9C7GX62</accession>
<dbReference type="GO" id="GO:0003968">
    <property type="term" value="F:RNA-directed RNA polymerase activity"/>
    <property type="evidence" value="ECO:0007669"/>
    <property type="project" value="UniProtKB-KW"/>
</dbReference>
<evidence type="ECO:0000256" key="10">
    <source>
        <dbReference type="ARBA" id="ARBA00022953"/>
    </source>
</evidence>
<evidence type="ECO:0000256" key="2">
    <source>
        <dbReference type="ARBA" id="ARBA00022670"/>
    </source>
</evidence>
<dbReference type="GO" id="GO:0005524">
    <property type="term" value="F:ATP binding"/>
    <property type="evidence" value="ECO:0007669"/>
    <property type="project" value="UniProtKB-KW"/>
</dbReference>
<keyword evidence="4 12" id="KW-0812">Transmembrane</keyword>
<feature type="domain" description="RdRp catalytic" evidence="13">
    <location>
        <begin position="1657"/>
        <end position="1782"/>
    </location>
</feature>
<dbReference type="InterPro" id="IPR000605">
    <property type="entry name" value="Helicase_SF3_ssDNA/RNA_vir"/>
</dbReference>
<feature type="transmembrane region" description="Helical" evidence="12">
    <location>
        <begin position="471"/>
        <end position="494"/>
    </location>
</feature>
<dbReference type="SUPFAM" id="SSF56672">
    <property type="entry name" value="DNA/RNA polymerases"/>
    <property type="match status" value="1"/>
</dbReference>
<dbReference type="GO" id="GO:0006351">
    <property type="term" value="P:DNA-templated transcription"/>
    <property type="evidence" value="ECO:0007669"/>
    <property type="project" value="InterPro"/>
</dbReference>
<evidence type="ECO:0000256" key="3">
    <source>
        <dbReference type="ARBA" id="ARBA00022679"/>
    </source>
</evidence>
<evidence type="ECO:0000256" key="12">
    <source>
        <dbReference type="SAM" id="Phobius"/>
    </source>
</evidence>
<feature type="transmembrane region" description="Helical" evidence="12">
    <location>
        <begin position="1086"/>
        <end position="1105"/>
    </location>
</feature>
<protein>
    <submittedName>
        <fullName evidence="16">Polyprotein 1</fullName>
    </submittedName>
</protein>
<name>A0A9C7GX62_9SECO</name>
<keyword evidence="9" id="KW-0067">ATP-binding</keyword>
<evidence type="ECO:0000256" key="4">
    <source>
        <dbReference type="ARBA" id="ARBA00022692"/>
    </source>
</evidence>
<keyword evidence="7" id="KW-0378">Hydrolase</keyword>
<dbReference type="PROSITE" id="PS51218">
    <property type="entry name" value="SF3_HELICASE_2"/>
    <property type="match status" value="1"/>
</dbReference>
<dbReference type="GO" id="GO:0006508">
    <property type="term" value="P:proteolysis"/>
    <property type="evidence" value="ECO:0007669"/>
    <property type="project" value="UniProtKB-KW"/>
</dbReference>
<dbReference type="EMBL" id="OX380481">
    <property type="protein sequence ID" value="CAI5383994.1"/>
    <property type="molecule type" value="Genomic_RNA"/>
</dbReference>
<dbReference type="GO" id="GO:0003723">
    <property type="term" value="F:RNA binding"/>
    <property type="evidence" value="ECO:0007669"/>
    <property type="project" value="InterPro"/>
</dbReference>
<evidence type="ECO:0000256" key="11">
    <source>
        <dbReference type="ARBA" id="ARBA00022989"/>
    </source>
</evidence>
<evidence type="ECO:0000256" key="8">
    <source>
        <dbReference type="ARBA" id="ARBA00022807"/>
    </source>
</evidence>
<keyword evidence="12" id="KW-0472">Membrane</keyword>
<evidence type="ECO:0000256" key="5">
    <source>
        <dbReference type="ARBA" id="ARBA00022695"/>
    </source>
</evidence>
<dbReference type="GO" id="GO:0003724">
    <property type="term" value="F:RNA helicase activity"/>
    <property type="evidence" value="ECO:0007669"/>
    <property type="project" value="InterPro"/>
</dbReference>
<keyword evidence="8" id="KW-0788">Thiol protease</keyword>
<dbReference type="PROSITE" id="PS51874">
    <property type="entry name" value="PCV_3C_PRO"/>
    <property type="match status" value="1"/>
</dbReference>
<dbReference type="InterPro" id="IPR043502">
    <property type="entry name" value="DNA/RNA_pol_sf"/>
</dbReference>
<dbReference type="InterPro" id="IPR014759">
    <property type="entry name" value="Helicase_SF3_ssRNA_vir"/>
</dbReference>
<evidence type="ECO:0000259" key="13">
    <source>
        <dbReference type="PROSITE" id="PS50507"/>
    </source>
</evidence>
<dbReference type="GO" id="GO:0039694">
    <property type="term" value="P:viral RNA genome replication"/>
    <property type="evidence" value="ECO:0007669"/>
    <property type="project" value="InterPro"/>
</dbReference>
<dbReference type="InterPro" id="IPR043128">
    <property type="entry name" value="Rev_trsase/Diguanyl_cyclase"/>
</dbReference>
<dbReference type="InterPro" id="IPR001205">
    <property type="entry name" value="RNA-dir_pol_C"/>
</dbReference>
<organism evidence="16">
    <name type="scientific">Tomato fern seco-like virus</name>
    <dbReference type="NCBI Taxonomy" id="2933189"/>
    <lineage>
        <taxon>Viruses</taxon>
        <taxon>Riboviria</taxon>
        <taxon>Orthornavirae</taxon>
        <taxon>Pisuviricota</taxon>
        <taxon>Pisoniviricetes</taxon>
        <taxon>Picornavirales</taxon>
        <taxon>Secoviridae</taxon>
    </lineage>
</organism>
<dbReference type="InterPro" id="IPR007094">
    <property type="entry name" value="RNA-dir_pol_PSvirus"/>
</dbReference>
<feature type="transmembrane region" description="Helical" evidence="12">
    <location>
        <begin position="1062"/>
        <end position="1080"/>
    </location>
</feature>
<keyword evidence="2" id="KW-0645">Protease</keyword>
<dbReference type="Pfam" id="PF00680">
    <property type="entry name" value="RdRP_1"/>
    <property type="match status" value="1"/>
</dbReference>
<dbReference type="GO" id="GO:0004197">
    <property type="term" value="F:cysteine-type endopeptidase activity"/>
    <property type="evidence" value="ECO:0007669"/>
    <property type="project" value="InterPro"/>
</dbReference>
<evidence type="ECO:0000256" key="9">
    <source>
        <dbReference type="ARBA" id="ARBA00022840"/>
    </source>
</evidence>
<proteinExistence type="predicted"/>
<keyword evidence="5" id="KW-0548">Nucleotidyltransferase</keyword>
<evidence type="ECO:0000259" key="14">
    <source>
        <dbReference type="PROSITE" id="PS51218"/>
    </source>
</evidence>
<feature type="domain" description="Peptidase C3" evidence="15">
    <location>
        <begin position="1141"/>
        <end position="1369"/>
    </location>
</feature>
<evidence type="ECO:0000256" key="6">
    <source>
        <dbReference type="ARBA" id="ARBA00022741"/>
    </source>
</evidence>
<dbReference type="Pfam" id="PF00910">
    <property type="entry name" value="RNA_helicase"/>
    <property type="match status" value="1"/>
</dbReference>
<evidence type="ECO:0000256" key="1">
    <source>
        <dbReference type="ARBA" id="ARBA00022484"/>
    </source>
</evidence>